<evidence type="ECO:0000259" key="3">
    <source>
        <dbReference type="Pfam" id="PF00248"/>
    </source>
</evidence>
<protein>
    <submittedName>
        <fullName evidence="4">Aryl-alcohol dehydrogenase aad14</fullName>
    </submittedName>
</protein>
<feature type="domain" description="NADP-dependent oxidoreductase" evidence="3">
    <location>
        <begin position="33"/>
        <end position="357"/>
    </location>
</feature>
<evidence type="ECO:0000313" key="4">
    <source>
        <dbReference type="EMBL" id="KAK7049873.1"/>
    </source>
</evidence>
<organism evidence="4 5">
    <name type="scientific">Paramarasmius palmivorus</name>
    <dbReference type="NCBI Taxonomy" id="297713"/>
    <lineage>
        <taxon>Eukaryota</taxon>
        <taxon>Fungi</taxon>
        <taxon>Dikarya</taxon>
        <taxon>Basidiomycota</taxon>
        <taxon>Agaricomycotina</taxon>
        <taxon>Agaricomycetes</taxon>
        <taxon>Agaricomycetidae</taxon>
        <taxon>Agaricales</taxon>
        <taxon>Marasmiineae</taxon>
        <taxon>Marasmiaceae</taxon>
        <taxon>Paramarasmius</taxon>
    </lineage>
</organism>
<evidence type="ECO:0000313" key="5">
    <source>
        <dbReference type="Proteomes" id="UP001383192"/>
    </source>
</evidence>
<dbReference type="Pfam" id="PF00248">
    <property type="entry name" value="Aldo_ket_red"/>
    <property type="match status" value="1"/>
</dbReference>
<dbReference type="InterPro" id="IPR050523">
    <property type="entry name" value="AKR_Detox_Biosynth"/>
</dbReference>
<reference evidence="4 5" key="1">
    <citation type="submission" date="2024-01" db="EMBL/GenBank/DDBJ databases">
        <title>A draft genome for a cacao thread blight-causing isolate of Paramarasmius palmivorus.</title>
        <authorList>
            <person name="Baruah I.K."/>
            <person name="Bukari Y."/>
            <person name="Amoako-Attah I."/>
            <person name="Meinhardt L.W."/>
            <person name="Bailey B.A."/>
            <person name="Cohen S.P."/>
        </authorList>
    </citation>
    <scope>NUCLEOTIDE SEQUENCE [LARGE SCALE GENOMIC DNA]</scope>
    <source>
        <strain evidence="4 5">GH-12</strain>
    </source>
</reference>
<accession>A0AAW0DBF1</accession>
<comment type="similarity">
    <text evidence="2">Belongs to the aldo/keto reductase family. Aldo/keto reductase 2 subfamily.</text>
</comment>
<dbReference type="Gene3D" id="3.20.20.100">
    <property type="entry name" value="NADP-dependent oxidoreductase domain"/>
    <property type="match status" value="1"/>
</dbReference>
<dbReference type="Proteomes" id="UP001383192">
    <property type="component" value="Unassembled WGS sequence"/>
</dbReference>
<sequence>MSNIFKPVSAPPTKLGVYRTLSSQAGVRVSPFCLGAMSIGDKWNDLMGQMDKESSIKLLDAYFDMGGNFIDTANAYQEEASEEILGEWMENRGIRDQLVLATKYTVPFKRSDPTVVQKVNYMGNSAKSMRVSVEHSLKKLRTSYIDILYVHFWDFDTSIKEVMDNLHNLVVSGKVIYLGISNCPAWVVSQANQYAFDNGKTPFSVYQAKWNILERSVERDILPMARAFGEPLLSFIRLHRPHHKLPGMAIAPYAVVGSGKFITDAEEQRRRETGEKGRTVYSDKWERTENEVKASRALEKVAQEIGAKSIRSVAIAYVMQKTPYVFPIIGGRKVEHLVSNLEALELTLSDEQIAYLEGTVPFELGYPHEACNDRRVHYLIKSAAHTQRMPQQQPLRPLSNV</sequence>
<evidence type="ECO:0000256" key="1">
    <source>
        <dbReference type="ARBA" id="ARBA00022857"/>
    </source>
</evidence>
<gene>
    <name evidence="4" type="primary">AAD14_7</name>
    <name evidence="4" type="ORF">VNI00_005303</name>
</gene>
<name>A0AAW0DBF1_9AGAR</name>
<dbReference type="PANTHER" id="PTHR43364:SF7">
    <property type="entry name" value="NADP-DEPENDENT OXIDOREDUCTASE DOMAIN-CONTAINING PROTEIN-RELATED"/>
    <property type="match status" value="1"/>
</dbReference>
<keyword evidence="5" id="KW-1185">Reference proteome</keyword>
<dbReference type="PANTHER" id="PTHR43364">
    <property type="entry name" value="NADH-SPECIFIC METHYLGLYOXAL REDUCTASE-RELATED"/>
    <property type="match status" value="1"/>
</dbReference>
<proteinExistence type="inferred from homology"/>
<dbReference type="InterPro" id="IPR023210">
    <property type="entry name" value="NADP_OxRdtase_dom"/>
</dbReference>
<comment type="caution">
    <text evidence="4">The sequence shown here is derived from an EMBL/GenBank/DDBJ whole genome shotgun (WGS) entry which is preliminary data.</text>
</comment>
<dbReference type="EMBL" id="JAYKXP010000015">
    <property type="protein sequence ID" value="KAK7049873.1"/>
    <property type="molecule type" value="Genomic_DNA"/>
</dbReference>
<keyword evidence="1" id="KW-0521">NADP</keyword>
<evidence type="ECO:0000256" key="2">
    <source>
        <dbReference type="ARBA" id="ARBA00038157"/>
    </source>
</evidence>
<dbReference type="SUPFAM" id="SSF51430">
    <property type="entry name" value="NAD(P)-linked oxidoreductase"/>
    <property type="match status" value="1"/>
</dbReference>
<dbReference type="AlphaFoldDB" id="A0AAW0DBF1"/>
<dbReference type="InterPro" id="IPR036812">
    <property type="entry name" value="NAD(P)_OxRdtase_dom_sf"/>
</dbReference>